<dbReference type="EMBL" id="FOYJ01000009">
    <property type="protein sequence ID" value="SFR22349.1"/>
    <property type="molecule type" value="Genomic_DNA"/>
</dbReference>
<protein>
    <submittedName>
        <fullName evidence="1">Uncharacterized protein</fullName>
    </submittedName>
</protein>
<dbReference type="Proteomes" id="UP000198760">
    <property type="component" value="Unassembled WGS sequence"/>
</dbReference>
<dbReference type="EMBL" id="FPAV01000008">
    <property type="protein sequence ID" value="SFT99262.1"/>
    <property type="molecule type" value="Genomic_DNA"/>
</dbReference>
<keyword evidence="3" id="KW-1185">Reference proteome</keyword>
<evidence type="ECO:0000313" key="2">
    <source>
        <dbReference type="EMBL" id="SFT99262.1"/>
    </source>
</evidence>
<proteinExistence type="predicted"/>
<comment type="caution">
    <text evidence="1">The sequence shown here is derived from an EMBL/GenBank/DDBJ whole genome shotgun (WGS) entry which is preliminary data.</text>
</comment>
<dbReference type="AlphaFoldDB" id="A0AAX2EW95"/>
<gene>
    <name evidence="2" type="ORF">SAMN03159428_03274</name>
    <name evidence="1" type="ORF">SAMN03159514_03813</name>
</gene>
<name>A0AAX2EW95_9ENTR</name>
<dbReference type="RefSeq" id="WP_072440593.1">
    <property type="nucleotide sequence ID" value="NZ_CABVLS010000011.1"/>
</dbReference>
<evidence type="ECO:0000313" key="3">
    <source>
        <dbReference type="Proteomes" id="UP000198760"/>
    </source>
</evidence>
<reference evidence="3 4" key="1">
    <citation type="submission" date="2016-10" db="EMBL/GenBank/DDBJ databases">
        <authorList>
            <person name="Varghese N."/>
            <person name="Submissions S."/>
        </authorList>
    </citation>
    <scope>NUCLEOTIDE SEQUENCE [LARGE SCALE GENOMIC DNA]</scope>
    <source>
        <strain evidence="2 3">NFIX06</strain>
        <strain evidence="1 4">NFIX08</strain>
    </source>
</reference>
<organism evidence="1 4">
    <name type="scientific">Kosakonia radicincitans</name>
    <dbReference type="NCBI Taxonomy" id="283686"/>
    <lineage>
        <taxon>Bacteria</taxon>
        <taxon>Pseudomonadati</taxon>
        <taxon>Pseudomonadota</taxon>
        <taxon>Gammaproteobacteria</taxon>
        <taxon>Enterobacterales</taxon>
        <taxon>Enterobacteriaceae</taxon>
        <taxon>Kosakonia</taxon>
    </lineage>
</organism>
<evidence type="ECO:0000313" key="4">
    <source>
        <dbReference type="Proteomes" id="UP000199173"/>
    </source>
</evidence>
<sequence length="90" mass="10417">MSDFYTEIDDPEMVQVIAEQFYLYIQTRDEDIVQSDFQITTGQSAVEVADEMVTVVTNQEFPQYRKITHDADDKRVLNGYPIFTLSAGKR</sequence>
<accession>A0AAX2EW95</accession>
<evidence type="ECO:0000313" key="1">
    <source>
        <dbReference type="EMBL" id="SFR22349.1"/>
    </source>
</evidence>
<dbReference type="Proteomes" id="UP000199173">
    <property type="component" value="Unassembled WGS sequence"/>
</dbReference>